<dbReference type="InterPro" id="IPR023393">
    <property type="entry name" value="START-like_dom_sf"/>
</dbReference>
<keyword evidence="4" id="KW-1185">Reference proteome</keyword>
<dbReference type="Gene3D" id="3.30.530.20">
    <property type="match status" value="1"/>
</dbReference>
<dbReference type="RefSeq" id="WP_081190599.1">
    <property type="nucleotide sequence ID" value="NZ_MWIH01000003.1"/>
</dbReference>
<dbReference type="AlphaFoldDB" id="A0A1V9A927"/>
<protein>
    <recommendedName>
        <fullName evidence="2">Activator of Hsp90 ATPase homologue 1/2-like C-terminal domain-containing protein</fullName>
    </recommendedName>
</protein>
<evidence type="ECO:0000313" key="3">
    <source>
        <dbReference type="EMBL" id="OQO93637.1"/>
    </source>
</evidence>
<dbReference type="SUPFAM" id="SSF55961">
    <property type="entry name" value="Bet v1-like"/>
    <property type="match status" value="1"/>
</dbReference>
<dbReference type="EMBL" id="MWIH01000003">
    <property type="protein sequence ID" value="OQO93637.1"/>
    <property type="molecule type" value="Genomic_DNA"/>
</dbReference>
<comment type="similarity">
    <text evidence="1">Belongs to the AHA1 family.</text>
</comment>
<comment type="caution">
    <text evidence="3">The sequence shown here is derived from an EMBL/GenBank/DDBJ whole genome shotgun (WGS) entry which is preliminary data.</text>
</comment>
<accession>A0A1V9A927</accession>
<organism evidence="3 4">
    <name type="scientific">Saccharomonospora piscinae</name>
    <dbReference type="NCBI Taxonomy" id="687388"/>
    <lineage>
        <taxon>Bacteria</taxon>
        <taxon>Bacillati</taxon>
        <taxon>Actinomycetota</taxon>
        <taxon>Actinomycetes</taxon>
        <taxon>Pseudonocardiales</taxon>
        <taxon>Pseudonocardiaceae</taxon>
        <taxon>Saccharomonospora</taxon>
    </lineage>
</organism>
<evidence type="ECO:0000259" key="2">
    <source>
        <dbReference type="Pfam" id="PF08327"/>
    </source>
</evidence>
<proteinExistence type="inferred from homology"/>
<dbReference type="Proteomes" id="UP000192591">
    <property type="component" value="Unassembled WGS sequence"/>
</dbReference>
<gene>
    <name evidence="3" type="ORF">B1813_03585</name>
</gene>
<evidence type="ECO:0000313" key="4">
    <source>
        <dbReference type="Proteomes" id="UP000192591"/>
    </source>
</evidence>
<dbReference type="Pfam" id="PF08327">
    <property type="entry name" value="AHSA1"/>
    <property type="match status" value="1"/>
</dbReference>
<evidence type="ECO:0000256" key="1">
    <source>
        <dbReference type="ARBA" id="ARBA00006817"/>
    </source>
</evidence>
<dbReference type="STRING" id="1962155.B1813_03585"/>
<sequence length="209" mass="21896">MIDIADRLTATYREARLTTADPAADATTSCGLVVRRRVRCALDTAWSALTEPSGLDRWPAATAGALEAGAAVRVADADGTVLDRVPPHLLAVTWGPRLGTVTIRLAADDQATTVLELVHTGLSPEDVVYEGPMWDVAIAVLEHRLAGNAGSDCGNWRVSTAVQTFGQHAVSAWVRATEVSGLATAEALAPAAGRCLRRVAPDLTRPAPA</sequence>
<dbReference type="InterPro" id="IPR013538">
    <property type="entry name" value="ASHA1/2-like_C"/>
</dbReference>
<name>A0A1V9A927_SACPI</name>
<feature type="domain" description="Activator of Hsp90 ATPase homologue 1/2-like C-terminal" evidence="2">
    <location>
        <begin position="42"/>
        <end position="127"/>
    </location>
</feature>
<reference evidence="3 4" key="1">
    <citation type="submission" date="2017-02" db="EMBL/GenBank/DDBJ databases">
        <title>Draft genome of Saccharomonospora sp. 154.</title>
        <authorList>
            <person name="Alonso-Carmona G.S."/>
            <person name="De La Haba R."/>
            <person name="Vera-Gargallo B."/>
            <person name="Sandoval-Trujillo A.H."/>
            <person name="Ramirez-Duran N."/>
            <person name="Ventosa A."/>
        </authorList>
    </citation>
    <scope>NUCLEOTIDE SEQUENCE [LARGE SCALE GENOMIC DNA]</scope>
    <source>
        <strain evidence="3 4">LRS4.154</strain>
    </source>
</reference>